<protein>
    <submittedName>
        <fullName evidence="2">Esterase/lipase family protein</fullName>
    </submittedName>
</protein>
<accession>A0ABW6X411</accession>
<dbReference type="PANTHER" id="PTHR32015:SF1">
    <property type="entry name" value="LIPASE"/>
    <property type="match status" value="1"/>
</dbReference>
<dbReference type="SUPFAM" id="SSF53474">
    <property type="entry name" value="alpha/beta-Hydrolases"/>
    <property type="match status" value="1"/>
</dbReference>
<organism evidence="2 3">
    <name type="scientific">Streptomyces argenteolus</name>
    <dbReference type="NCBI Taxonomy" id="67274"/>
    <lineage>
        <taxon>Bacteria</taxon>
        <taxon>Bacillati</taxon>
        <taxon>Actinomycetota</taxon>
        <taxon>Actinomycetes</taxon>
        <taxon>Kitasatosporales</taxon>
        <taxon>Streptomycetaceae</taxon>
        <taxon>Streptomyces</taxon>
    </lineage>
</organism>
<dbReference type="InterPro" id="IPR002918">
    <property type="entry name" value="Lipase_EstA/Esterase_EstB"/>
</dbReference>
<reference evidence="2 3" key="1">
    <citation type="submission" date="2024-10" db="EMBL/GenBank/DDBJ databases">
        <title>The Natural Products Discovery Center: Release of the First 8490 Sequenced Strains for Exploring Actinobacteria Biosynthetic Diversity.</title>
        <authorList>
            <person name="Kalkreuter E."/>
            <person name="Kautsar S.A."/>
            <person name="Yang D."/>
            <person name="Bader C.D."/>
            <person name="Teijaro C.N."/>
            <person name="Fluegel L."/>
            <person name="Davis C.M."/>
            <person name="Simpson J.R."/>
            <person name="Lauterbach L."/>
            <person name="Steele A.D."/>
            <person name="Gui C."/>
            <person name="Meng S."/>
            <person name="Li G."/>
            <person name="Viehrig K."/>
            <person name="Ye F."/>
            <person name="Su P."/>
            <person name="Kiefer A.F."/>
            <person name="Nichols A."/>
            <person name="Cepeda A.J."/>
            <person name="Yan W."/>
            <person name="Fan B."/>
            <person name="Jiang Y."/>
            <person name="Adhikari A."/>
            <person name="Zheng C.-J."/>
            <person name="Schuster L."/>
            <person name="Cowan T.M."/>
            <person name="Smanski M.J."/>
            <person name="Chevrette M.G."/>
            <person name="De Carvalho L.P.S."/>
            <person name="Shen B."/>
        </authorList>
    </citation>
    <scope>NUCLEOTIDE SEQUENCE [LARGE SCALE GENOMIC DNA]</scope>
    <source>
        <strain evidence="2 3">NPDC012540</strain>
    </source>
</reference>
<dbReference type="RefSeq" id="WP_387900814.1">
    <property type="nucleotide sequence ID" value="NZ_JBIBEG010000002.1"/>
</dbReference>
<evidence type="ECO:0000313" key="2">
    <source>
        <dbReference type="EMBL" id="MFF5896584.1"/>
    </source>
</evidence>
<evidence type="ECO:0000256" key="1">
    <source>
        <dbReference type="SAM" id="MobiDB-lite"/>
    </source>
</evidence>
<dbReference type="Proteomes" id="UP001602322">
    <property type="component" value="Unassembled WGS sequence"/>
</dbReference>
<feature type="region of interest" description="Disordered" evidence="1">
    <location>
        <begin position="1"/>
        <end position="25"/>
    </location>
</feature>
<evidence type="ECO:0000313" key="3">
    <source>
        <dbReference type="Proteomes" id="UP001602322"/>
    </source>
</evidence>
<dbReference type="InterPro" id="IPR029058">
    <property type="entry name" value="AB_hydrolase_fold"/>
</dbReference>
<keyword evidence="3" id="KW-1185">Reference proteome</keyword>
<dbReference type="EMBL" id="JBIBEG010000002">
    <property type="protein sequence ID" value="MFF5896584.1"/>
    <property type="molecule type" value="Genomic_DNA"/>
</dbReference>
<gene>
    <name evidence="2" type="ORF">ACFY8O_11735</name>
</gene>
<dbReference type="Gene3D" id="3.40.50.1820">
    <property type="entry name" value="alpha/beta hydrolase"/>
    <property type="match status" value="1"/>
</dbReference>
<sequence length="347" mass="37110">MQVPYLRSTSVDDRPAGRRPRTPQWPRRQAVPIVLGLLFLLAAVSAPDGRSLRTAYSGGDPGAGYARWERAFVASVDHPDAPPPGADDWNCEPSARRPRPVVLVHGTYENASSNWSALSPRLRADGYCVFAGNFGAPRGDVVKGRAAVPRSAVELARFVDRVLDRTGARQVDLVGHSQGGGILPRYYLKFAGGTEPGYPARNKVHHLIGIAPANHGSTVSGLATLARRLHILAPVAEFGGQALADQTIGSPVNRRLDAGGDTLPGVRYTTVVTRRDRIVTPYERQYLGPTRSGGPVTNLTVQDLCPADRAGHMGSAYDPVVLQLVSNALDPTTARRPDCAEAPADRG</sequence>
<dbReference type="PANTHER" id="PTHR32015">
    <property type="entry name" value="FASTING INDUCED LIPASE"/>
    <property type="match status" value="1"/>
</dbReference>
<comment type="caution">
    <text evidence="2">The sequence shown here is derived from an EMBL/GenBank/DDBJ whole genome shotgun (WGS) entry which is preliminary data.</text>
</comment>
<dbReference type="Pfam" id="PF01674">
    <property type="entry name" value="Lipase_2"/>
    <property type="match status" value="1"/>
</dbReference>
<proteinExistence type="predicted"/>
<name>A0ABW6X411_9ACTN</name>